<dbReference type="Pfam" id="PF00069">
    <property type="entry name" value="Pkinase"/>
    <property type="match status" value="1"/>
</dbReference>
<evidence type="ECO:0000256" key="3">
    <source>
        <dbReference type="ARBA" id="ARBA00022741"/>
    </source>
</evidence>
<feature type="domain" description="Protein kinase" evidence="8">
    <location>
        <begin position="55"/>
        <end position="401"/>
    </location>
</feature>
<evidence type="ECO:0000256" key="4">
    <source>
        <dbReference type="ARBA" id="ARBA00022777"/>
    </source>
</evidence>
<dbReference type="GO" id="GO:0005634">
    <property type="term" value="C:nucleus"/>
    <property type="evidence" value="ECO:0007669"/>
    <property type="project" value="TreeGrafter"/>
</dbReference>
<dbReference type="GO" id="GO:0004674">
    <property type="term" value="F:protein serine/threonine kinase activity"/>
    <property type="evidence" value="ECO:0007669"/>
    <property type="project" value="UniProtKB-KW"/>
</dbReference>
<dbReference type="Proteomes" id="UP000532311">
    <property type="component" value="Unassembled WGS sequence"/>
</dbReference>
<dbReference type="SUPFAM" id="SSF56112">
    <property type="entry name" value="Protein kinase-like (PK-like)"/>
    <property type="match status" value="1"/>
</dbReference>
<keyword evidence="4 9" id="KW-0418">Kinase</keyword>
<evidence type="ECO:0000256" key="7">
    <source>
        <dbReference type="SAM" id="MobiDB-lite"/>
    </source>
</evidence>
<organism evidence="9 10">
    <name type="scientific">Fusarium globosum</name>
    <dbReference type="NCBI Taxonomy" id="78864"/>
    <lineage>
        <taxon>Eukaryota</taxon>
        <taxon>Fungi</taxon>
        <taxon>Dikarya</taxon>
        <taxon>Ascomycota</taxon>
        <taxon>Pezizomycotina</taxon>
        <taxon>Sordariomycetes</taxon>
        <taxon>Hypocreomycetidae</taxon>
        <taxon>Hypocreales</taxon>
        <taxon>Nectriaceae</taxon>
        <taxon>Fusarium</taxon>
        <taxon>Fusarium fujikuroi species complex</taxon>
    </lineage>
</organism>
<feature type="region of interest" description="Disordered" evidence="7">
    <location>
        <begin position="16"/>
        <end position="35"/>
    </location>
</feature>
<gene>
    <name evidence="9" type="ORF">FGLOB1_10463</name>
</gene>
<keyword evidence="1" id="KW-0723">Serine/threonine-protein kinase</keyword>
<evidence type="ECO:0000256" key="6">
    <source>
        <dbReference type="PROSITE-ProRule" id="PRU10141"/>
    </source>
</evidence>
<keyword evidence="2" id="KW-0808">Transferase</keyword>
<evidence type="ECO:0000256" key="2">
    <source>
        <dbReference type="ARBA" id="ARBA00022679"/>
    </source>
</evidence>
<keyword evidence="10" id="KW-1185">Reference proteome</keyword>
<dbReference type="InterPro" id="IPR051175">
    <property type="entry name" value="CLK_kinases"/>
</dbReference>
<dbReference type="SMART" id="SM00220">
    <property type="entry name" value="S_TKc"/>
    <property type="match status" value="1"/>
</dbReference>
<dbReference type="EMBL" id="JAAQPF010000506">
    <property type="protein sequence ID" value="KAF5700983.1"/>
    <property type="molecule type" value="Genomic_DNA"/>
</dbReference>
<evidence type="ECO:0000259" key="8">
    <source>
        <dbReference type="PROSITE" id="PS50011"/>
    </source>
</evidence>
<dbReference type="Gene3D" id="1.10.510.10">
    <property type="entry name" value="Transferase(Phosphotransferase) domain 1"/>
    <property type="match status" value="1"/>
</dbReference>
<reference evidence="9 10" key="1">
    <citation type="submission" date="2020-05" db="EMBL/GenBank/DDBJ databases">
        <title>Identification and distribution of gene clusters putatively required for synthesis of sphingolipid metabolism inhibitors in phylogenetically diverse species of the filamentous fungus Fusarium.</title>
        <authorList>
            <person name="Kim H.-S."/>
            <person name="Busman M."/>
            <person name="Brown D.W."/>
            <person name="Divon H."/>
            <person name="Uhlig S."/>
            <person name="Proctor R.H."/>
        </authorList>
    </citation>
    <scope>NUCLEOTIDE SEQUENCE [LARGE SCALE GENOMIC DNA]</scope>
    <source>
        <strain evidence="9 10">NRRL 26131</strain>
    </source>
</reference>
<evidence type="ECO:0000313" key="9">
    <source>
        <dbReference type="EMBL" id="KAF5700983.1"/>
    </source>
</evidence>
<name>A0A8H5XVY2_9HYPO</name>
<evidence type="ECO:0000313" key="10">
    <source>
        <dbReference type="Proteomes" id="UP000532311"/>
    </source>
</evidence>
<dbReference type="GO" id="GO:0043484">
    <property type="term" value="P:regulation of RNA splicing"/>
    <property type="evidence" value="ECO:0007669"/>
    <property type="project" value="TreeGrafter"/>
</dbReference>
<protein>
    <submittedName>
        <fullName evidence="9">CMGC kinase</fullName>
    </submittedName>
</protein>
<keyword evidence="3 6" id="KW-0547">Nucleotide-binding</keyword>
<dbReference type="InterPro" id="IPR017441">
    <property type="entry name" value="Protein_kinase_ATP_BS"/>
</dbReference>
<dbReference type="AlphaFoldDB" id="A0A8H5XVY2"/>
<feature type="binding site" evidence="6">
    <location>
        <position position="84"/>
    </location>
    <ligand>
        <name>ATP</name>
        <dbReference type="ChEBI" id="CHEBI:30616"/>
    </ligand>
</feature>
<dbReference type="InterPro" id="IPR011009">
    <property type="entry name" value="Kinase-like_dom_sf"/>
</dbReference>
<evidence type="ECO:0000256" key="5">
    <source>
        <dbReference type="ARBA" id="ARBA00022840"/>
    </source>
</evidence>
<dbReference type="GO" id="GO:0005524">
    <property type="term" value="F:ATP binding"/>
    <property type="evidence" value="ECO:0007669"/>
    <property type="project" value="UniProtKB-UniRule"/>
</dbReference>
<dbReference type="PROSITE" id="PS50011">
    <property type="entry name" value="PROTEIN_KINASE_DOM"/>
    <property type="match status" value="1"/>
</dbReference>
<dbReference type="Gene3D" id="3.30.200.20">
    <property type="entry name" value="Phosphorylase Kinase, domain 1"/>
    <property type="match status" value="1"/>
</dbReference>
<dbReference type="InterPro" id="IPR000719">
    <property type="entry name" value="Prot_kinase_dom"/>
</dbReference>
<dbReference type="PANTHER" id="PTHR45646:SF11">
    <property type="entry name" value="SERINE_THREONINE-PROTEIN KINASE DOA"/>
    <property type="match status" value="1"/>
</dbReference>
<sequence>MATTRSDNADCVSVWGDFVGSDDEGDVEDASEPSERYDEGLYYPICIGEILVERYRIEHKLGHGGFSTVWMAHDMFSDEDVALKILTPGRSGEREFAAQNMIAGAVQDTSRLLLYRTTFLLPGVSHTYHRVLFFPLLGPSLHTYASDMPTASRRSSAKQLLQAIKALHDGGVVHRDQRRLPHDVDINSANVMYGLAPFKSGTTIATKYQYLGRPRKMPIPTYEPMWKDGQLVMPMVPHSSLIQETIALADFGLAIKSGTSVECKIQSPIIYCAPERIHNVDPSFASDMWSYMCIFAELYLGFPMFYNAGHSMAINFMVSVLGPLPPSWKGSYTGDGQQDESWYDQTRRPEPRLTLEAKVTHARDNVSPTEQKLVLSILKRGLSYNPEHRFTAGQLLEDACFKELMAMYGL</sequence>
<comment type="caution">
    <text evidence="9">The sequence shown here is derived from an EMBL/GenBank/DDBJ whole genome shotgun (WGS) entry which is preliminary data.</text>
</comment>
<feature type="compositionally biased region" description="Acidic residues" evidence="7">
    <location>
        <begin position="20"/>
        <end position="32"/>
    </location>
</feature>
<keyword evidence="5 6" id="KW-0067">ATP-binding</keyword>
<dbReference type="PANTHER" id="PTHR45646">
    <property type="entry name" value="SERINE/THREONINE-PROTEIN KINASE DOA-RELATED"/>
    <property type="match status" value="1"/>
</dbReference>
<evidence type="ECO:0000256" key="1">
    <source>
        <dbReference type="ARBA" id="ARBA00022527"/>
    </source>
</evidence>
<dbReference type="PROSITE" id="PS00107">
    <property type="entry name" value="PROTEIN_KINASE_ATP"/>
    <property type="match status" value="1"/>
</dbReference>
<proteinExistence type="predicted"/>
<accession>A0A8H5XVY2</accession>